<keyword evidence="1" id="KW-0175">Coiled coil</keyword>
<evidence type="ECO:0000256" key="1">
    <source>
        <dbReference type="SAM" id="Coils"/>
    </source>
</evidence>
<accession>A0A6J8EH92</accession>
<reference evidence="2 3" key="1">
    <citation type="submission" date="2020-06" db="EMBL/GenBank/DDBJ databases">
        <authorList>
            <person name="Li R."/>
            <person name="Bekaert M."/>
        </authorList>
    </citation>
    <scope>NUCLEOTIDE SEQUENCE [LARGE SCALE GENOMIC DNA]</scope>
    <source>
        <strain evidence="3">wild</strain>
    </source>
</reference>
<evidence type="ECO:0000313" key="2">
    <source>
        <dbReference type="EMBL" id="CAC5420059.1"/>
    </source>
</evidence>
<dbReference type="AlphaFoldDB" id="A0A6J8EH92"/>
<gene>
    <name evidence="2" type="ORF">MCOR_52326</name>
</gene>
<dbReference type="Proteomes" id="UP000507470">
    <property type="component" value="Unassembled WGS sequence"/>
</dbReference>
<dbReference type="OrthoDB" id="6091153at2759"/>
<dbReference type="EMBL" id="CACVKT020009075">
    <property type="protein sequence ID" value="CAC5420059.1"/>
    <property type="molecule type" value="Genomic_DNA"/>
</dbReference>
<organism evidence="2 3">
    <name type="scientific">Mytilus coruscus</name>
    <name type="common">Sea mussel</name>
    <dbReference type="NCBI Taxonomy" id="42192"/>
    <lineage>
        <taxon>Eukaryota</taxon>
        <taxon>Metazoa</taxon>
        <taxon>Spiralia</taxon>
        <taxon>Lophotrochozoa</taxon>
        <taxon>Mollusca</taxon>
        <taxon>Bivalvia</taxon>
        <taxon>Autobranchia</taxon>
        <taxon>Pteriomorphia</taxon>
        <taxon>Mytilida</taxon>
        <taxon>Mytiloidea</taxon>
        <taxon>Mytilidae</taxon>
        <taxon>Mytilinae</taxon>
        <taxon>Mytilus</taxon>
    </lineage>
</organism>
<proteinExistence type="predicted"/>
<sequence>MANENRPGPITRSMGENVMRFSEVGSHQAQFHGTFDSMDDDNFDCHSVHSDMGRIEYNKIKGTVRNDDLRRSDNELEALKSENRSLALDIYHLRKQVDSSTHELDLSKHELETVKRTLGMTKGNLYSINKELADNKYELSKLSDLQEYQQVNYQYQREIEELRKDLAKQKEINDNNERSKTGLYVPNKSTFNTYEYNHGQSTSNSYSEHRVNNVSDRNYNIQYEHPVTSITGISSSASHPDEPKFRLPYYNGKSDFQSFWSVFEIGVRKFNWDNSKQVEQLMCCLKDDALAYVSKLPSEVSKEYKESLTEYAARVGDLVYKAFPGLNPPELLTTLTIENLLRGLPDQSLAYEVRTKSPHSVDEAIKLITWHECCKNSGKKTSSVRQLQMEETEEYTDLEVRKVNGGRPRFVTEKRLESRLGVFDKEIQHEIKDGHTQLRNDFTDEIDKLSSAIKRNFPN</sequence>
<protein>
    <submittedName>
        <fullName evidence="2">Uncharacterized protein</fullName>
    </submittedName>
</protein>
<name>A0A6J8EH92_MYTCO</name>
<feature type="coiled-coil region" evidence="1">
    <location>
        <begin position="145"/>
        <end position="179"/>
    </location>
</feature>
<evidence type="ECO:0000313" key="3">
    <source>
        <dbReference type="Proteomes" id="UP000507470"/>
    </source>
</evidence>
<keyword evidence="3" id="KW-1185">Reference proteome</keyword>